<name>A0A2P8D6G1_9ACTN</name>
<evidence type="ECO:0000259" key="3">
    <source>
        <dbReference type="PROSITE" id="PS50868"/>
    </source>
</evidence>
<feature type="domain" description="Post-SET" evidence="3">
    <location>
        <begin position="123"/>
        <end position="139"/>
    </location>
</feature>
<dbReference type="Proteomes" id="UP000240542">
    <property type="component" value="Unassembled WGS sequence"/>
</dbReference>
<dbReference type="RefSeq" id="WP_146165631.1">
    <property type="nucleotide sequence ID" value="NZ_PYGA01000017.1"/>
</dbReference>
<evidence type="ECO:0000313" key="4">
    <source>
        <dbReference type="EMBL" id="PSK92797.1"/>
    </source>
</evidence>
<dbReference type="SUPFAM" id="SSF82199">
    <property type="entry name" value="SET domain"/>
    <property type="match status" value="1"/>
</dbReference>
<keyword evidence="2" id="KW-0949">S-adenosyl-L-methionine</keyword>
<sequence>MTEHRYPDRSWLSGSAAPRTSPIEGTGLFAVVPIKAGATVMVLGGTTIGDRELAALTPPYSSLTVAEGRHLHIDPGHPVCFGNHSCDPTLWHADATTVVARRDVGAGGELTVDYATHTGVEGWSMDCRCGSPLCRGVVRGGDWRLASLHRRYGDHWSPPLLDRIREGPVRGTG</sequence>
<dbReference type="GO" id="GO:0016740">
    <property type="term" value="F:transferase activity"/>
    <property type="evidence" value="ECO:0007669"/>
    <property type="project" value="UniProtKB-KW"/>
</dbReference>
<dbReference type="Pfam" id="PF00856">
    <property type="entry name" value="SET"/>
    <property type="match status" value="1"/>
</dbReference>
<evidence type="ECO:0000313" key="5">
    <source>
        <dbReference type="Proteomes" id="UP000240542"/>
    </source>
</evidence>
<proteinExistence type="predicted"/>
<organism evidence="4 5">
    <name type="scientific">Murinocardiopsis flavida</name>
    <dbReference type="NCBI Taxonomy" id="645275"/>
    <lineage>
        <taxon>Bacteria</taxon>
        <taxon>Bacillati</taxon>
        <taxon>Actinomycetota</taxon>
        <taxon>Actinomycetes</taxon>
        <taxon>Streptosporangiales</taxon>
        <taxon>Nocardiopsidaceae</taxon>
        <taxon>Murinocardiopsis</taxon>
    </lineage>
</organism>
<keyword evidence="1" id="KW-0808">Transferase</keyword>
<dbReference type="EMBL" id="PYGA01000017">
    <property type="protein sequence ID" value="PSK92797.1"/>
    <property type="molecule type" value="Genomic_DNA"/>
</dbReference>
<dbReference type="InterPro" id="IPR003616">
    <property type="entry name" value="Post-SET_dom"/>
</dbReference>
<comment type="caution">
    <text evidence="4">The sequence shown here is derived from an EMBL/GenBank/DDBJ whole genome shotgun (WGS) entry which is preliminary data.</text>
</comment>
<evidence type="ECO:0000256" key="2">
    <source>
        <dbReference type="ARBA" id="ARBA00022691"/>
    </source>
</evidence>
<reference evidence="4 5" key="1">
    <citation type="submission" date="2018-03" db="EMBL/GenBank/DDBJ databases">
        <title>Genomic Encyclopedia of Archaeal and Bacterial Type Strains, Phase II (KMG-II): from individual species to whole genera.</title>
        <authorList>
            <person name="Goeker M."/>
        </authorList>
    </citation>
    <scope>NUCLEOTIDE SEQUENCE [LARGE SCALE GENOMIC DNA]</scope>
    <source>
        <strain evidence="4 5">DSM 45312</strain>
    </source>
</reference>
<dbReference type="InterPro" id="IPR046341">
    <property type="entry name" value="SET_dom_sf"/>
</dbReference>
<evidence type="ECO:0000256" key="1">
    <source>
        <dbReference type="ARBA" id="ARBA00022679"/>
    </source>
</evidence>
<dbReference type="OrthoDB" id="9790349at2"/>
<dbReference type="AlphaFoldDB" id="A0A2P8D6G1"/>
<protein>
    <recommendedName>
        <fullName evidence="3">Post-SET domain-containing protein</fullName>
    </recommendedName>
</protein>
<dbReference type="InterPro" id="IPR001214">
    <property type="entry name" value="SET_dom"/>
</dbReference>
<dbReference type="Gene3D" id="2.170.270.10">
    <property type="entry name" value="SET domain"/>
    <property type="match status" value="1"/>
</dbReference>
<accession>A0A2P8D6G1</accession>
<keyword evidence="5" id="KW-1185">Reference proteome</keyword>
<gene>
    <name evidence="4" type="ORF">CLV63_1172</name>
</gene>
<dbReference type="PROSITE" id="PS50868">
    <property type="entry name" value="POST_SET"/>
    <property type="match status" value="1"/>
</dbReference>